<keyword evidence="3" id="KW-1185">Reference proteome</keyword>
<evidence type="ECO:0000256" key="1">
    <source>
        <dbReference type="SAM" id="MobiDB-lite"/>
    </source>
</evidence>
<feature type="region of interest" description="Disordered" evidence="1">
    <location>
        <begin position="1"/>
        <end position="53"/>
    </location>
</feature>
<comment type="caution">
    <text evidence="2">The sequence shown here is derived from an EMBL/GenBank/DDBJ whole genome shotgun (WGS) entry which is preliminary data.</text>
</comment>
<dbReference type="EMBL" id="CADEAL010004400">
    <property type="protein sequence ID" value="CAB1458715.1"/>
    <property type="molecule type" value="Genomic_DNA"/>
</dbReference>
<protein>
    <submittedName>
        <fullName evidence="2">Uncharacterized protein</fullName>
    </submittedName>
</protein>
<reference evidence="2" key="1">
    <citation type="submission" date="2020-03" db="EMBL/GenBank/DDBJ databases">
        <authorList>
            <person name="Weist P."/>
        </authorList>
    </citation>
    <scope>NUCLEOTIDE SEQUENCE</scope>
</reference>
<feature type="compositionally biased region" description="Polar residues" evidence="1">
    <location>
        <begin position="7"/>
        <end position="17"/>
    </location>
</feature>
<feature type="compositionally biased region" description="Polar residues" evidence="1">
    <location>
        <begin position="126"/>
        <end position="139"/>
    </location>
</feature>
<feature type="compositionally biased region" description="Basic and acidic residues" evidence="1">
    <location>
        <begin position="94"/>
        <end position="112"/>
    </location>
</feature>
<evidence type="ECO:0000313" key="3">
    <source>
        <dbReference type="Proteomes" id="UP001153269"/>
    </source>
</evidence>
<name>A0A9N7ZBY4_PLEPL</name>
<gene>
    <name evidence="2" type="ORF">PLEPLA_LOCUS46546</name>
</gene>
<evidence type="ECO:0000313" key="2">
    <source>
        <dbReference type="EMBL" id="CAB1458715.1"/>
    </source>
</evidence>
<accession>A0A9N7ZBY4</accession>
<feature type="region of interest" description="Disordered" evidence="1">
    <location>
        <begin position="83"/>
        <end position="139"/>
    </location>
</feature>
<dbReference type="AlphaFoldDB" id="A0A9N7ZBY4"/>
<feature type="compositionally biased region" description="Basic and acidic residues" evidence="1">
    <location>
        <begin position="18"/>
        <end position="30"/>
    </location>
</feature>
<dbReference type="Proteomes" id="UP001153269">
    <property type="component" value="Unassembled WGS sequence"/>
</dbReference>
<proteinExistence type="predicted"/>
<organism evidence="2 3">
    <name type="scientific">Pleuronectes platessa</name>
    <name type="common">European plaice</name>
    <dbReference type="NCBI Taxonomy" id="8262"/>
    <lineage>
        <taxon>Eukaryota</taxon>
        <taxon>Metazoa</taxon>
        <taxon>Chordata</taxon>
        <taxon>Craniata</taxon>
        <taxon>Vertebrata</taxon>
        <taxon>Euteleostomi</taxon>
        <taxon>Actinopterygii</taxon>
        <taxon>Neopterygii</taxon>
        <taxon>Teleostei</taxon>
        <taxon>Neoteleostei</taxon>
        <taxon>Acanthomorphata</taxon>
        <taxon>Carangaria</taxon>
        <taxon>Pleuronectiformes</taxon>
        <taxon>Pleuronectoidei</taxon>
        <taxon>Pleuronectidae</taxon>
        <taxon>Pleuronectes</taxon>
    </lineage>
</organism>
<sequence>MGFQGSDVRSSTTNTVQEGKRVAHWKESARRQRGGQKGGGGTPTQTEAQGADLWKHAPDYLDLMCEQRFGSPLFGLVSHEVPKRNGLNMTSSGRTKDGASCRGERESGEVERGGLQGAGDKDRCHLSNSQHWSPVTSDV</sequence>